<dbReference type="Gene3D" id="3.40.50.2300">
    <property type="match status" value="1"/>
</dbReference>
<dbReference type="InterPro" id="IPR001789">
    <property type="entry name" value="Sig_transdc_resp-reg_receiver"/>
</dbReference>
<comment type="caution">
    <text evidence="3">The sequence shown here is derived from an EMBL/GenBank/DDBJ whole genome shotgun (WGS) entry which is preliminary data.</text>
</comment>
<keyword evidence="1" id="KW-0597">Phosphoprotein</keyword>
<dbReference type="InterPro" id="IPR052893">
    <property type="entry name" value="TCS_response_regulator"/>
</dbReference>
<dbReference type="RefSeq" id="WP_128761060.1">
    <property type="nucleotide sequence ID" value="NZ_QOVI01000003.1"/>
</dbReference>
<name>A0A4Q0NXG2_9FLAO</name>
<dbReference type="PANTHER" id="PTHR44520">
    <property type="entry name" value="RESPONSE REGULATOR RCP1-RELATED"/>
    <property type="match status" value="1"/>
</dbReference>
<evidence type="ECO:0000256" key="1">
    <source>
        <dbReference type="PROSITE-ProRule" id="PRU00169"/>
    </source>
</evidence>
<dbReference type="GO" id="GO:0000160">
    <property type="term" value="P:phosphorelay signal transduction system"/>
    <property type="evidence" value="ECO:0007669"/>
    <property type="project" value="InterPro"/>
</dbReference>
<dbReference type="CDD" id="cd17557">
    <property type="entry name" value="REC_Rcp-like"/>
    <property type="match status" value="1"/>
</dbReference>
<dbReference type="PANTHER" id="PTHR44520:SF2">
    <property type="entry name" value="RESPONSE REGULATOR RCP1"/>
    <property type="match status" value="1"/>
</dbReference>
<organism evidence="3 4">
    <name type="scientific">Leeuwenhoekiella aestuarii</name>
    <dbReference type="NCBI Taxonomy" id="2249426"/>
    <lineage>
        <taxon>Bacteria</taxon>
        <taxon>Pseudomonadati</taxon>
        <taxon>Bacteroidota</taxon>
        <taxon>Flavobacteriia</taxon>
        <taxon>Flavobacteriales</taxon>
        <taxon>Flavobacteriaceae</taxon>
        <taxon>Leeuwenhoekiella</taxon>
    </lineage>
</organism>
<keyword evidence="4" id="KW-1185">Reference proteome</keyword>
<dbReference type="Proteomes" id="UP000289821">
    <property type="component" value="Unassembled WGS sequence"/>
</dbReference>
<dbReference type="SUPFAM" id="SSF52172">
    <property type="entry name" value="CheY-like"/>
    <property type="match status" value="1"/>
</dbReference>
<protein>
    <submittedName>
        <fullName evidence="3">Response regulator receiver domain-containing protein</fullName>
    </submittedName>
</protein>
<evidence type="ECO:0000313" key="4">
    <source>
        <dbReference type="Proteomes" id="UP000289821"/>
    </source>
</evidence>
<dbReference type="OrthoDB" id="7631574at2"/>
<evidence type="ECO:0000259" key="2">
    <source>
        <dbReference type="PROSITE" id="PS50110"/>
    </source>
</evidence>
<feature type="modified residue" description="4-aspartylphosphate" evidence="1">
    <location>
        <position position="60"/>
    </location>
</feature>
<sequence>MRKRVLSILLIEDDRIEVMKLKRVLSKNQLKHHLNEAKNGEEALEVLRDKSKLPDIILLDLNMPKINGIEFLKILKNDPVLKYIPTVILTTSSNHNDVKQCYEIGIAGYILKPLKYEDYVDKINGLLEYWSLNELIHF</sequence>
<proteinExistence type="predicted"/>
<dbReference type="SMART" id="SM00448">
    <property type="entry name" value="REC"/>
    <property type="match status" value="1"/>
</dbReference>
<accession>A0A4Q0NXG2</accession>
<gene>
    <name evidence="3" type="ORF">DSM04_103379</name>
</gene>
<dbReference type="Pfam" id="PF00072">
    <property type="entry name" value="Response_reg"/>
    <property type="match status" value="1"/>
</dbReference>
<dbReference type="PROSITE" id="PS50110">
    <property type="entry name" value="RESPONSE_REGULATORY"/>
    <property type="match status" value="1"/>
</dbReference>
<feature type="domain" description="Response regulatory" evidence="2">
    <location>
        <begin position="7"/>
        <end position="127"/>
    </location>
</feature>
<dbReference type="InterPro" id="IPR011006">
    <property type="entry name" value="CheY-like_superfamily"/>
</dbReference>
<evidence type="ECO:0000313" key="3">
    <source>
        <dbReference type="EMBL" id="RXG15490.1"/>
    </source>
</evidence>
<dbReference type="AlphaFoldDB" id="A0A4Q0NXG2"/>
<reference evidence="3 4" key="1">
    <citation type="submission" date="2018-07" db="EMBL/GenBank/DDBJ databases">
        <title>Leeuwenhoekiella genomics.</title>
        <authorList>
            <person name="Tahon G."/>
            <person name="Willems A."/>
        </authorList>
    </citation>
    <scope>NUCLEOTIDE SEQUENCE [LARGE SCALE GENOMIC DNA]</scope>
    <source>
        <strain evidence="3 4">R-50232</strain>
    </source>
</reference>
<dbReference type="EMBL" id="QOVI01000003">
    <property type="protein sequence ID" value="RXG15490.1"/>
    <property type="molecule type" value="Genomic_DNA"/>
</dbReference>